<dbReference type="EMBL" id="JAEQNA010000007">
    <property type="protein sequence ID" value="MBL0422198.1"/>
    <property type="molecule type" value="Genomic_DNA"/>
</dbReference>
<dbReference type="Gene3D" id="3.40.710.10">
    <property type="entry name" value="DD-peptidase/beta-lactamase superfamily"/>
    <property type="match status" value="1"/>
</dbReference>
<dbReference type="Pfam" id="PF00144">
    <property type="entry name" value="Beta-lactamase"/>
    <property type="match status" value="1"/>
</dbReference>
<organism evidence="4 5">
    <name type="scientific">Ramlibacter aurantiacus</name>
    <dbReference type="NCBI Taxonomy" id="2801330"/>
    <lineage>
        <taxon>Bacteria</taxon>
        <taxon>Pseudomonadati</taxon>
        <taxon>Pseudomonadota</taxon>
        <taxon>Betaproteobacteria</taxon>
        <taxon>Burkholderiales</taxon>
        <taxon>Comamonadaceae</taxon>
        <taxon>Ramlibacter</taxon>
    </lineage>
</organism>
<evidence type="ECO:0000256" key="2">
    <source>
        <dbReference type="SAM" id="MobiDB-lite"/>
    </source>
</evidence>
<accession>A0A937D7N3</accession>
<reference evidence="4" key="1">
    <citation type="submission" date="2021-01" db="EMBL/GenBank/DDBJ databases">
        <title>Ramlibacter sp. strain AW1 16S ribosomal RNA gene Genome sequencing and assembly.</title>
        <authorList>
            <person name="Kang M."/>
        </authorList>
    </citation>
    <scope>NUCLEOTIDE SEQUENCE</scope>
    <source>
        <strain evidence="4">AW1</strain>
    </source>
</reference>
<evidence type="ECO:0000256" key="1">
    <source>
        <dbReference type="ARBA" id="ARBA00022801"/>
    </source>
</evidence>
<dbReference type="GO" id="GO:0016787">
    <property type="term" value="F:hydrolase activity"/>
    <property type="evidence" value="ECO:0007669"/>
    <property type="project" value="UniProtKB-KW"/>
</dbReference>
<feature type="domain" description="Beta-lactamase-related" evidence="3">
    <location>
        <begin position="49"/>
        <end position="331"/>
    </location>
</feature>
<gene>
    <name evidence="4" type="ORF">JI739_17755</name>
</gene>
<dbReference type="PANTHER" id="PTHR43283:SF11">
    <property type="entry name" value="BETA-LACTAMASE-RELATED DOMAIN-CONTAINING PROTEIN"/>
    <property type="match status" value="1"/>
</dbReference>
<sequence length="353" mass="38859">MSQAFDDAIQFALAHEVPWPRDPAVDPARWGVHHEDPPPYNRLRGPVHARGGVSGVVWRAGQELASWGEPERADLTFSVAKSYLALLAGVAHGRGLLPDPDEPVGQRLSGIGFDSAHNRTITWTHLLAQTSEWQGECFGLPDHVEHHRQVAHDPKPPAGRKGEPRGLQPPGSYWEYNDVRINQLSLALLHLFRQPLAQVFQEAILEPLGGGTDWRWAPYDDAWVEIDGRRMPSVPGGSHWGGGVSIGARDQARIGQLVLDQGRFGGRELVPASWIARMSQPGTIAPFYGWLLWLNRDGRLFAAASPQSVFMVGAGGHYVWVDPAHQAVVVVRWIDPARVHGFVNRVAKALDSA</sequence>
<dbReference type="AlphaFoldDB" id="A0A937D7N3"/>
<dbReference type="InterPro" id="IPR012338">
    <property type="entry name" value="Beta-lactam/transpept-like"/>
</dbReference>
<dbReference type="Proteomes" id="UP000613011">
    <property type="component" value="Unassembled WGS sequence"/>
</dbReference>
<feature type="region of interest" description="Disordered" evidence="2">
    <location>
        <begin position="147"/>
        <end position="169"/>
    </location>
</feature>
<name>A0A937D7N3_9BURK</name>
<dbReference type="InterPro" id="IPR001466">
    <property type="entry name" value="Beta-lactam-related"/>
</dbReference>
<feature type="compositionally biased region" description="Basic and acidic residues" evidence="2">
    <location>
        <begin position="147"/>
        <end position="164"/>
    </location>
</feature>
<keyword evidence="5" id="KW-1185">Reference proteome</keyword>
<dbReference type="SUPFAM" id="SSF56601">
    <property type="entry name" value="beta-lactamase/transpeptidase-like"/>
    <property type="match status" value="1"/>
</dbReference>
<protein>
    <submittedName>
        <fullName evidence="4">Serine hydrolase</fullName>
    </submittedName>
</protein>
<dbReference type="PANTHER" id="PTHR43283">
    <property type="entry name" value="BETA-LACTAMASE-RELATED"/>
    <property type="match status" value="1"/>
</dbReference>
<proteinExistence type="predicted"/>
<dbReference type="RefSeq" id="WP_201685273.1">
    <property type="nucleotide sequence ID" value="NZ_JAEQNA010000007.1"/>
</dbReference>
<comment type="caution">
    <text evidence="4">The sequence shown here is derived from an EMBL/GenBank/DDBJ whole genome shotgun (WGS) entry which is preliminary data.</text>
</comment>
<evidence type="ECO:0000313" key="4">
    <source>
        <dbReference type="EMBL" id="MBL0422198.1"/>
    </source>
</evidence>
<evidence type="ECO:0000259" key="3">
    <source>
        <dbReference type="Pfam" id="PF00144"/>
    </source>
</evidence>
<keyword evidence="1 4" id="KW-0378">Hydrolase</keyword>
<evidence type="ECO:0000313" key="5">
    <source>
        <dbReference type="Proteomes" id="UP000613011"/>
    </source>
</evidence>
<dbReference type="InterPro" id="IPR050789">
    <property type="entry name" value="Diverse_Enzym_Activities"/>
</dbReference>